<dbReference type="EMBL" id="CAJOBR010000297">
    <property type="protein sequence ID" value="CAF4492887.1"/>
    <property type="molecule type" value="Genomic_DNA"/>
</dbReference>
<evidence type="ECO:0000313" key="6">
    <source>
        <dbReference type="EMBL" id="CAF3669811.1"/>
    </source>
</evidence>
<evidence type="ECO:0000313" key="5">
    <source>
        <dbReference type="EMBL" id="CAF3580980.1"/>
    </source>
</evidence>
<accession>A0A819WVB6</accession>
<gene>
    <name evidence="6" type="ORF">FME351_LOCUS25636</name>
    <name evidence="4" type="ORF">GRG538_LOCUS13158</name>
    <name evidence="7" type="ORF">HFQ381_LOCUS3165</name>
    <name evidence="5" type="ORF">KIK155_LOCUS19942</name>
    <name evidence="3" type="ORF">LUA448_LOCUS14823</name>
    <name evidence="9" type="ORF">QYT958_LOCUS4009</name>
    <name evidence="2" type="ORF">TIS948_LOCUS22925</name>
    <name evidence="11" type="ORF">TOA249_LOCUS8901</name>
    <name evidence="10" type="ORF">TSG867_LOCUS21873</name>
    <name evidence="8" type="ORF">UJA718_LOCUS20605</name>
</gene>
<dbReference type="Proteomes" id="UP000663869">
    <property type="component" value="Unassembled WGS sequence"/>
</dbReference>
<dbReference type="Proteomes" id="UP000663873">
    <property type="component" value="Unassembled WGS sequence"/>
</dbReference>
<dbReference type="Gene3D" id="3.40.50.150">
    <property type="entry name" value="Vaccinia Virus protein VP39"/>
    <property type="match status" value="1"/>
</dbReference>
<dbReference type="InterPro" id="IPR025714">
    <property type="entry name" value="Methyltranfer_dom"/>
</dbReference>
<evidence type="ECO:0000313" key="3">
    <source>
        <dbReference type="EMBL" id="CAF3370837.1"/>
    </source>
</evidence>
<dbReference type="EMBL" id="CAJOBS010000431">
    <property type="protein sequence ID" value="CAF4575371.1"/>
    <property type="molecule type" value="Genomic_DNA"/>
</dbReference>
<evidence type="ECO:0000313" key="8">
    <source>
        <dbReference type="EMBL" id="CAF4421430.1"/>
    </source>
</evidence>
<sequence>MFWPSYPYQQYGRNYYMGRLIGEVMPYYHDHHLMRFGRELLEYPDFLFALLNIQPGMVVADIGAGVGFNSLRLARLVGPYGRVLATDIQPQMLNQLVLSAAMAGVSHNIVPIVSSHFDANLPPNSCDFIILVDTYHECIDPPALLRGLHQALKPNGRIVLVEYRSEDSWMPSMYNDHRMSFLQAKLEFECNRFALSQVVESLPYQHVLIFNKV</sequence>
<dbReference type="Proteomes" id="UP000663851">
    <property type="component" value="Unassembled WGS sequence"/>
</dbReference>
<reference evidence="7" key="1">
    <citation type="submission" date="2021-02" db="EMBL/GenBank/DDBJ databases">
        <authorList>
            <person name="Nowell W R."/>
        </authorList>
    </citation>
    <scope>NUCLEOTIDE SEQUENCE</scope>
</reference>
<dbReference type="EMBL" id="CAJNYD010001863">
    <property type="protein sequence ID" value="CAF3370837.1"/>
    <property type="molecule type" value="Genomic_DNA"/>
</dbReference>
<dbReference type="Proteomes" id="UP000663872">
    <property type="component" value="Unassembled WGS sequence"/>
</dbReference>
<evidence type="ECO:0000313" key="11">
    <source>
        <dbReference type="EMBL" id="CAF4575371.1"/>
    </source>
</evidence>
<proteinExistence type="predicted"/>
<dbReference type="Proteomes" id="UP000663833">
    <property type="component" value="Unassembled WGS sequence"/>
</dbReference>
<dbReference type="EMBL" id="CAJOBQ010001728">
    <property type="protein sequence ID" value="CAF4511191.1"/>
    <property type="molecule type" value="Genomic_DNA"/>
</dbReference>
<dbReference type="CDD" id="cd02440">
    <property type="entry name" value="AdoMet_MTases"/>
    <property type="match status" value="1"/>
</dbReference>
<evidence type="ECO:0000313" key="7">
    <source>
        <dbReference type="EMBL" id="CAF4132341.1"/>
    </source>
</evidence>
<dbReference type="SUPFAM" id="SSF53335">
    <property type="entry name" value="S-adenosyl-L-methionine-dependent methyltransferases"/>
    <property type="match status" value="1"/>
</dbReference>
<dbReference type="EMBL" id="CAJNXB010003911">
    <property type="protein sequence ID" value="CAF3347094.1"/>
    <property type="molecule type" value="Genomic_DNA"/>
</dbReference>
<dbReference type="Proteomes" id="UP000663825">
    <property type="component" value="Unassembled WGS sequence"/>
</dbReference>
<dbReference type="Proteomes" id="UP000663838">
    <property type="component" value="Unassembled WGS sequence"/>
</dbReference>
<comment type="caution">
    <text evidence="7">The sequence shown here is derived from an EMBL/GenBank/DDBJ whole genome shotgun (WGS) entry which is preliminary data.</text>
</comment>
<dbReference type="EMBL" id="CAJOBO010000111">
    <property type="protein sequence ID" value="CAF4132341.1"/>
    <property type="molecule type" value="Genomic_DNA"/>
</dbReference>
<keyword evidence="13" id="KW-1185">Reference proteome</keyword>
<evidence type="ECO:0000313" key="4">
    <source>
        <dbReference type="EMBL" id="CAF3437078.1"/>
    </source>
</evidence>
<evidence type="ECO:0000313" key="2">
    <source>
        <dbReference type="EMBL" id="CAF3347094.1"/>
    </source>
</evidence>
<evidence type="ECO:0000259" key="1">
    <source>
        <dbReference type="Pfam" id="PF13847"/>
    </source>
</evidence>
<dbReference type="PANTHER" id="PTHR43591">
    <property type="entry name" value="METHYLTRANSFERASE"/>
    <property type="match status" value="1"/>
</dbReference>
<organism evidence="7 12">
    <name type="scientific">Rotaria socialis</name>
    <dbReference type="NCBI Taxonomy" id="392032"/>
    <lineage>
        <taxon>Eukaryota</taxon>
        <taxon>Metazoa</taxon>
        <taxon>Spiralia</taxon>
        <taxon>Gnathifera</taxon>
        <taxon>Rotifera</taxon>
        <taxon>Eurotatoria</taxon>
        <taxon>Bdelloidea</taxon>
        <taxon>Philodinida</taxon>
        <taxon>Philodinidae</taxon>
        <taxon>Rotaria</taxon>
    </lineage>
</organism>
<dbReference type="Proteomes" id="UP000663862">
    <property type="component" value="Unassembled WGS sequence"/>
</dbReference>
<name>A0A819WVB6_9BILA</name>
<dbReference type="Proteomes" id="UP000663848">
    <property type="component" value="Unassembled WGS sequence"/>
</dbReference>
<protein>
    <recommendedName>
        <fullName evidence="1">Methyltransferase domain-containing protein</fullName>
    </recommendedName>
</protein>
<evidence type="ECO:0000313" key="13">
    <source>
        <dbReference type="Proteomes" id="UP000663873"/>
    </source>
</evidence>
<evidence type="ECO:0000313" key="9">
    <source>
        <dbReference type="EMBL" id="CAF4492887.1"/>
    </source>
</evidence>
<dbReference type="Pfam" id="PF13847">
    <property type="entry name" value="Methyltransf_31"/>
    <property type="match status" value="1"/>
</dbReference>
<evidence type="ECO:0000313" key="10">
    <source>
        <dbReference type="EMBL" id="CAF4511191.1"/>
    </source>
</evidence>
<dbReference type="InterPro" id="IPR029063">
    <property type="entry name" value="SAM-dependent_MTases_sf"/>
</dbReference>
<dbReference type="Proteomes" id="UP000663865">
    <property type="component" value="Unassembled WGS sequence"/>
</dbReference>
<evidence type="ECO:0000313" key="12">
    <source>
        <dbReference type="Proteomes" id="UP000663851"/>
    </source>
</evidence>
<dbReference type="AlphaFoldDB" id="A0A819WVB6"/>
<dbReference type="EMBL" id="CAJNYV010003474">
    <property type="protein sequence ID" value="CAF3580980.1"/>
    <property type="molecule type" value="Genomic_DNA"/>
</dbReference>
<feature type="domain" description="Methyltransferase" evidence="1">
    <location>
        <begin position="54"/>
        <end position="179"/>
    </location>
</feature>
<dbReference type="OrthoDB" id="10017101at2759"/>
<dbReference type="EMBL" id="CAJNYU010003372">
    <property type="protein sequence ID" value="CAF3669811.1"/>
    <property type="molecule type" value="Genomic_DNA"/>
</dbReference>
<dbReference type="EMBL" id="CAJNYT010001934">
    <property type="protein sequence ID" value="CAF3437078.1"/>
    <property type="molecule type" value="Genomic_DNA"/>
</dbReference>
<dbReference type="EMBL" id="CAJOBP010003861">
    <property type="protein sequence ID" value="CAF4421430.1"/>
    <property type="molecule type" value="Genomic_DNA"/>
</dbReference>